<dbReference type="EMBL" id="QICL01000003">
    <property type="protein sequence ID" value="PXV67394.1"/>
    <property type="molecule type" value="Genomic_DNA"/>
</dbReference>
<evidence type="ECO:0000256" key="1">
    <source>
        <dbReference type="ARBA" id="ARBA00022723"/>
    </source>
</evidence>
<evidence type="ECO:0000313" key="4">
    <source>
        <dbReference type="EMBL" id="PXV67394.1"/>
    </source>
</evidence>
<accession>A0A2V3PUL7</accession>
<reference evidence="4 5" key="1">
    <citation type="submission" date="2018-03" db="EMBL/GenBank/DDBJ databases">
        <title>Genomic Encyclopedia of Archaeal and Bacterial Type Strains, Phase II (KMG-II): from individual species to whole genera.</title>
        <authorList>
            <person name="Goeker M."/>
        </authorList>
    </citation>
    <scope>NUCLEOTIDE SEQUENCE [LARGE SCALE GENOMIC DNA]</scope>
    <source>
        <strain evidence="4 5">DSM 100214</strain>
    </source>
</reference>
<sequence>MLIEQPPLVYRLLFPGGHWRLPSKNEKVIYLTFDDGPIPELTPWVLDLLDKYDIKATFFCVGDNVRKYPEIYQDILDRGHNVGNHTFNHIQGIKSRTKNYMKNAELASEYIDSPLFRPPHGHMRLPQFFKLRKKYKIILWDVVTRDYSNKQTPEEVLENVKHYGRNGSIIVFHDSIKAEKNMKYALPLAIEWFKEQGYVFKTIQEGLVETANEAIETNLHNSESDTRELVRDYR</sequence>
<dbReference type="SUPFAM" id="SSF88713">
    <property type="entry name" value="Glycoside hydrolase/deacetylase"/>
    <property type="match status" value="1"/>
</dbReference>
<dbReference type="GO" id="GO:0005975">
    <property type="term" value="P:carbohydrate metabolic process"/>
    <property type="evidence" value="ECO:0007669"/>
    <property type="project" value="InterPro"/>
</dbReference>
<dbReference type="InterPro" id="IPR002509">
    <property type="entry name" value="NODB_dom"/>
</dbReference>
<proteinExistence type="predicted"/>
<name>A0A2V3PUL7_9BACT</name>
<dbReference type="GO" id="GO:0016020">
    <property type="term" value="C:membrane"/>
    <property type="evidence" value="ECO:0007669"/>
    <property type="project" value="TreeGrafter"/>
</dbReference>
<organism evidence="4 5">
    <name type="scientific">Dysgonomonas alginatilytica</name>
    <dbReference type="NCBI Taxonomy" id="1605892"/>
    <lineage>
        <taxon>Bacteria</taxon>
        <taxon>Pseudomonadati</taxon>
        <taxon>Bacteroidota</taxon>
        <taxon>Bacteroidia</taxon>
        <taxon>Bacteroidales</taxon>
        <taxon>Dysgonomonadaceae</taxon>
        <taxon>Dysgonomonas</taxon>
    </lineage>
</organism>
<dbReference type="Pfam" id="PF01522">
    <property type="entry name" value="Polysacc_deac_1"/>
    <property type="match status" value="1"/>
</dbReference>
<keyword evidence="5" id="KW-1185">Reference proteome</keyword>
<feature type="domain" description="NodB homology" evidence="3">
    <location>
        <begin position="27"/>
        <end position="201"/>
    </location>
</feature>
<evidence type="ECO:0000313" key="5">
    <source>
        <dbReference type="Proteomes" id="UP000247973"/>
    </source>
</evidence>
<gene>
    <name evidence="4" type="ORF">CLV62_10367</name>
</gene>
<comment type="caution">
    <text evidence="4">The sequence shown here is derived from an EMBL/GenBank/DDBJ whole genome shotgun (WGS) entry which is preliminary data.</text>
</comment>
<dbReference type="AlphaFoldDB" id="A0A2V3PUL7"/>
<dbReference type="PANTHER" id="PTHR10587">
    <property type="entry name" value="GLYCOSYL TRANSFERASE-RELATED"/>
    <property type="match status" value="1"/>
</dbReference>
<dbReference type="InterPro" id="IPR011330">
    <property type="entry name" value="Glyco_hydro/deAcase_b/a-brl"/>
</dbReference>
<dbReference type="CDD" id="cd10959">
    <property type="entry name" value="CE4_NodB_like_3"/>
    <property type="match status" value="1"/>
</dbReference>
<dbReference type="RefSeq" id="WP_110309551.1">
    <property type="nucleotide sequence ID" value="NZ_QICL01000003.1"/>
</dbReference>
<dbReference type="GO" id="GO:0016810">
    <property type="term" value="F:hydrolase activity, acting on carbon-nitrogen (but not peptide) bonds"/>
    <property type="evidence" value="ECO:0007669"/>
    <property type="project" value="InterPro"/>
</dbReference>
<dbReference type="Gene3D" id="3.20.20.370">
    <property type="entry name" value="Glycoside hydrolase/deacetylase"/>
    <property type="match status" value="1"/>
</dbReference>
<dbReference type="PANTHER" id="PTHR10587:SF133">
    <property type="entry name" value="CHITIN DEACETYLASE 1-RELATED"/>
    <property type="match status" value="1"/>
</dbReference>
<evidence type="ECO:0000256" key="2">
    <source>
        <dbReference type="ARBA" id="ARBA00022801"/>
    </source>
</evidence>
<dbReference type="OrthoDB" id="9812065at2"/>
<dbReference type="PROSITE" id="PS51677">
    <property type="entry name" value="NODB"/>
    <property type="match status" value="1"/>
</dbReference>
<keyword evidence="2" id="KW-0378">Hydrolase</keyword>
<dbReference type="InterPro" id="IPR050248">
    <property type="entry name" value="Polysacc_deacetylase_ArnD"/>
</dbReference>
<dbReference type="GO" id="GO:0046872">
    <property type="term" value="F:metal ion binding"/>
    <property type="evidence" value="ECO:0007669"/>
    <property type="project" value="UniProtKB-KW"/>
</dbReference>
<dbReference type="Proteomes" id="UP000247973">
    <property type="component" value="Unassembled WGS sequence"/>
</dbReference>
<protein>
    <submittedName>
        <fullName evidence="4">Peptidoglycan/xylan/chitin deacetylase (PgdA/CDA1 family)</fullName>
    </submittedName>
</protein>
<keyword evidence="1" id="KW-0479">Metal-binding</keyword>
<evidence type="ECO:0000259" key="3">
    <source>
        <dbReference type="PROSITE" id="PS51677"/>
    </source>
</evidence>